<gene>
    <name evidence="1" type="ORF">B0T22DRAFT_472550</name>
</gene>
<keyword evidence="2" id="KW-1185">Reference proteome</keyword>
<organism evidence="1 2">
    <name type="scientific">Podospora appendiculata</name>
    <dbReference type="NCBI Taxonomy" id="314037"/>
    <lineage>
        <taxon>Eukaryota</taxon>
        <taxon>Fungi</taxon>
        <taxon>Dikarya</taxon>
        <taxon>Ascomycota</taxon>
        <taxon>Pezizomycotina</taxon>
        <taxon>Sordariomycetes</taxon>
        <taxon>Sordariomycetidae</taxon>
        <taxon>Sordariales</taxon>
        <taxon>Podosporaceae</taxon>
        <taxon>Podospora</taxon>
    </lineage>
</organism>
<evidence type="ECO:0000313" key="1">
    <source>
        <dbReference type="EMBL" id="KAK3681613.1"/>
    </source>
</evidence>
<comment type="caution">
    <text evidence="1">The sequence shown here is derived from an EMBL/GenBank/DDBJ whole genome shotgun (WGS) entry which is preliminary data.</text>
</comment>
<dbReference type="EMBL" id="JAULSO010000006">
    <property type="protein sequence ID" value="KAK3681613.1"/>
    <property type="molecule type" value="Genomic_DNA"/>
</dbReference>
<accession>A0AAE1C7H2</accession>
<reference evidence="1" key="1">
    <citation type="journal article" date="2023" name="Mol. Phylogenet. Evol.">
        <title>Genome-scale phylogeny and comparative genomics of the fungal order Sordariales.</title>
        <authorList>
            <person name="Hensen N."/>
            <person name="Bonometti L."/>
            <person name="Westerberg I."/>
            <person name="Brannstrom I.O."/>
            <person name="Guillou S."/>
            <person name="Cros-Aarteil S."/>
            <person name="Calhoun S."/>
            <person name="Haridas S."/>
            <person name="Kuo A."/>
            <person name="Mondo S."/>
            <person name="Pangilinan J."/>
            <person name="Riley R."/>
            <person name="LaButti K."/>
            <person name="Andreopoulos B."/>
            <person name="Lipzen A."/>
            <person name="Chen C."/>
            <person name="Yan M."/>
            <person name="Daum C."/>
            <person name="Ng V."/>
            <person name="Clum A."/>
            <person name="Steindorff A."/>
            <person name="Ohm R.A."/>
            <person name="Martin F."/>
            <person name="Silar P."/>
            <person name="Natvig D.O."/>
            <person name="Lalanne C."/>
            <person name="Gautier V."/>
            <person name="Ament-Velasquez S.L."/>
            <person name="Kruys A."/>
            <person name="Hutchinson M.I."/>
            <person name="Powell A.J."/>
            <person name="Barry K."/>
            <person name="Miller A.N."/>
            <person name="Grigoriev I.V."/>
            <person name="Debuchy R."/>
            <person name="Gladieux P."/>
            <person name="Hiltunen Thoren M."/>
            <person name="Johannesson H."/>
        </authorList>
    </citation>
    <scope>NUCLEOTIDE SEQUENCE</scope>
    <source>
        <strain evidence="1">CBS 314.62</strain>
    </source>
</reference>
<reference evidence="1" key="2">
    <citation type="submission" date="2023-06" db="EMBL/GenBank/DDBJ databases">
        <authorList>
            <consortium name="Lawrence Berkeley National Laboratory"/>
            <person name="Haridas S."/>
            <person name="Hensen N."/>
            <person name="Bonometti L."/>
            <person name="Westerberg I."/>
            <person name="Brannstrom I.O."/>
            <person name="Guillou S."/>
            <person name="Cros-Aarteil S."/>
            <person name="Calhoun S."/>
            <person name="Kuo A."/>
            <person name="Mondo S."/>
            <person name="Pangilinan J."/>
            <person name="Riley R."/>
            <person name="Labutti K."/>
            <person name="Andreopoulos B."/>
            <person name="Lipzen A."/>
            <person name="Chen C."/>
            <person name="Yanf M."/>
            <person name="Daum C."/>
            <person name="Ng V."/>
            <person name="Clum A."/>
            <person name="Steindorff A."/>
            <person name="Ohm R."/>
            <person name="Martin F."/>
            <person name="Silar P."/>
            <person name="Natvig D."/>
            <person name="Lalanne C."/>
            <person name="Gautier V."/>
            <person name="Ament-Velasquez S.L."/>
            <person name="Kruys A."/>
            <person name="Hutchinson M.I."/>
            <person name="Powell A.J."/>
            <person name="Barry K."/>
            <person name="Miller A.N."/>
            <person name="Grigoriev I.V."/>
            <person name="Debuchy R."/>
            <person name="Gladieux P."/>
            <person name="Thoren M.H."/>
            <person name="Johannesson H."/>
        </authorList>
    </citation>
    <scope>NUCLEOTIDE SEQUENCE</scope>
    <source>
        <strain evidence="1">CBS 314.62</strain>
    </source>
</reference>
<sequence>MRRHQCERFGSLPGAGVGFGRHDFDNRDMFRSDCRTEPPCLQGPHSRRHISSQRFGRLQDPISESPPMAIALWYVLWTSWCTGESHEAVKSASQSEICARSRPASFADELSPDLPHISRIPWTDASRCATASVIRKDTASGPAQHRLLSYSKDLAPV</sequence>
<dbReference type="AlphaFoldDB" id="A0AAE1C7H2"/>
<name>A0AAE1C7H2_9PEZI</name>
<protein>
    <submittedName>
        <fullName evidence="1">Uncharacterized protein</fullName>
    </submittedName>
</protein>
<evidence type="ECO:0000313" key="2">
    <source>
        <dbReference type="Proteomes" id="UP001270362"/>
    </source>
</evidence>
<proteinExistence type="predicted"/>
<dbReference type="Proteomes" id="UP001270362">
    <property type="component" value="Unassembled WGS sequence"/>
</dbReference>